<protein>
    <recommendedName>
        <fullName evidence="3">histidine kinase</fullName>
        <ecNumber evidence="3">2.7.13.3</ecNumber>
    </recommendedName>
</protein>
<feature type="modified residue" description="4-aspartylphosphate" evidence="15">
    <location>
        <position position="1167"/>
    </location>
</feature>
<keyword evidence="11" id="KW-1133">Transmembrane helix</keyword>
<evidence type="ECO:0000256" key="4">
    <source>
        <dbReference type="ARBA" id="ARBA00022475"/>
    </source>
</evidence>
<dbReference type="SMART" id="SM00388">
    <property type="entry name" value="HisKA"/>
    <property type="match status" value="1"/>
</dbReference>
<dbReference type="Gene3D" id="3.30.565.10">
    <property type="entry name" value="Histidine kinase-like ATPase, C-terminal domain"/>
    <property type="match status" value="1"/>
</dbReference>
<proteinExistence type="predicted"/>
<dbReference type="Pfam" id="PF01627">
    <property type="entry name" value="Hpt"/>
    <property type="match status" value="1"/>
</dbReference>
<dbReference type="Pfam" id="PF13426">
    <property type="entry name" value="PAS_9"/>
    <property type="match status" value="1"/>
</dbReference>
<dbReference type="Pfam" id="PF08447">
    <property type="entry name" value="PAS_3"/>
    <property type="match status" value="1"/>
</dbReference>
<dbReference type="SMART" id="SM00091">
    <property type="entry name" value="PAS"/>
    <property type="match status" value="3"/>
</dbReference>
<dbReference type="PROSITE" id="PS50109">
    <property type="entry name" value="HIS_KIN"/>
    <property type="match status" value="1"/>
</dbReference>
<name>A0ABT8SE54_9BURK</name>
<dbReference type="Gene3D" id="3.30.450.40">
    <property type="match status" value="1"/>
</dbReference>
<dbReference type="InterPro" id="IPR013655">
    <property type="entry name" value="PAS_fold_3"/>
</dbReference>
<dbReference type="InterPro" id="IPR000700">
    <property type="entry name" value="PAS-assoc_C"/>
</dbReference>
<dbReference type="PRINTS" id="PR00344">
    <property type="entry name" value="BCTRLSENSOR"/>
</dbReference>
<evidence type="ECO:0000256" key="10">
    <source>
        <dbReference type="ARBA" id="ARBA00022840"/>
    </source>
</evidence>
<dbReference type="NCBIfam" id="TIGR00229">
    <property type="entry name" value="sensory_box"/>
    <property type="match status" value="2"/>
</dbReference>
<feature type="domain" description="Response regulatory" evidence="18">
    <location>
        <begin position="1118"/>
        <end position="1235"/>
    </location>
</feature>
<evidence type="ECO:0000256" key="7">
    <source>
        <dbReference type="ARBA" id="ARBA00022692"/>
    </source>
</evidence>
<evidence type="ECO:0000256" key="14">
    <source>
        <dbReference type="PROSITE-ProRule" id="PRU00110"/>
    </source>
</evidence>
<dbReference type="CDD" id="cd00130">
    <property type="entry name" value="PAS"/>
    <property type="match status" value="1"/>
</dbReference>
<dbReference type="InterPro" id="IPR036097">
    <property type="entry name" value="HisK_dim/P_sf"/>
</dbReference>
<dbReference type="InterPro" id="IPR004358">
    <property type="entry name" value="Sig_transdc_His_kin-like_C"/>
</dbReference>
<feature type="domain" description="Histidine kinase" evidence="17">
    <location>
        <begin position="729"/>
        <end position="954"/>
    </location>
</feature>
<dbReference type="PANTHER" id="PTHR45339:SF1">
    <property type="entry name" value="HYBRID SIGNAL TRANSDUCTION HISTIDINE KINASE J"/>
    <property type="match status" value="1"/>
</dbReference>
<keyword evidence="4" id="KW-1003">Cell membrane</keyword>
<evidence type="ECO:0000256" key="5">
    <source>
        <dbReference type="ARBA" id="ARBA00022553"/>
    </source>
</evidence>
<dbReference type="Gene3D" id="3.40.50.2300">
    <property type="match status" value="1"/>
</dbReference>
<dbReference type="SUPFAM" id="SSF55874">
    <property type="entry name" value="ATPase domain of HSP90 chaperone/DNA topoisomerase II/histidine kinase"/>
    <property type="match status" value="1"/>
</dbReference>
<dbReference type="SUPFAM" id="SSF55781">
    <property type="entry name" value="GAF domain-like"/>
    <property type="match status" value="1"/>
</dbReference>
<dbReference type="InterPro" id="IPR011006">
    <property type="entry name" value="CheY-like_superfamily"/>
</dbReference>
<dbReference type="SUPFAM" id="SSF47226">
    <property type="entry name" value="Histidine-containing phosphotransfer domain, HPT domain"/>
    <property type="match status" value="1"/>
</dbReference>
<organism evidence="21 22">
    <name type="scientific">Variovorax ginsengisoli</name>
    <dbReference type="NCBI Taxonomy" id="363844"/>
    <lineage>
        <taxon>Bacteria</taxon>
        <taxon>Pseudomonadati</taxon>
        <taxon>Pseudomonadota</taxon>
        <taxon>Betaproteobacteria</taxon>
        <taxon>Burkholderiales</taxon>
        <taxon>Comamonadaceae</taxon>
        <taxon>Variovorax</taxon>
    </lineage>
</organism>
<evidence type="ECO:0000256" key="8">
    <source>
        <dbReference type="ARBA" id="ARBA00022741"/>
    </source>
</evidence>
<dbReference type="Pfam" id="PF00072">
    <property type="entry name" value="Response_reg"/>
    <property type="match status" value="1"/>
</dbReference>
<keyword evidence="6" id="KW-0808">Transferase</keyword>
<dbReference type="InterPro" id="IPR035965">
    <property type="entry name" value="PAS-like_dom_sf"/>
</dbReference>
<dbReference type="InterPro" id="IPR001610">
    <property type="entry name" value="PAC"/>
</dbReference>
<dbReference type="PANTHER" id="PTHR45339">
    <property type="entry name" value="HYBRID SIGNAL TRANSDUCTION HISTIDINE KINASE J"/>
    <property type="match status" value="1"/>
</dbReference>
<feature type="domain" description="PAC" evidence="19">
    <location>
        <begin position="641"/>
        <end position="693"/>
    </location>
</feature>
<dbReference type="InterPro" id="IPR005467">
    <property type="entry name" value="His_kinase_dom"/>
</dbReference>
<dbReference type="EC" id="2.7.13.3" evidence="3"/>
<dbReference type="CDD" id="cd17546">
    <property type="entry name" value="REC_hyHK_CKI1_RcsC-like"/>
    <property type="match status" value="1"/>
</dbReference>
<gene>
    <name evidence="21" type="ORF">Q2T77_33565</name>
</gene>
<evidence type="ECO:0000256" key="15">
    <source>
        <dbReference type="PROSITE-ProRule" id="PRU00169"/>
    </source>
</evidence>
<dbReference type="InterPro" id="IPR001789">
    <property type="entry name" value="Sig_transdc_resp-reg_receiver"/>
</dbReference>
<dbReference type="Pfam" id="PF02518">
    <property type="entry name" value="HATPase_c"/>
    <property type="match status" value="1"/>
</dbReference>
<dbReference type="Proteomes" id="UP001169027">
    <property type="component" value="Unassembled WGS sequence"/>
</dbReference>
<dbReference type="EMBL" id="JAUKVY010000037">
    <property type="protein sequence ID" value="MDO1537207.1"/>
    <property type="molecule type" value="Genomic_DNA"/>
</dbReference>
<evidence type="ECO:0000313" key="21">
    <source>
        <dbReference type="EMBL" id="MDO1537207.1"/>
    </source>
</evidence>
<dbReference type="PROSITE" id="PS50894">
    <property type="entry name" value="HPT"/>
    <property type="match status" value="1"/>
</dbReference>
<comment type="caution">
    <text evidence="21">The sequence shown here is derived from an EMBL/GenBank/DDBJ whole genome shotgun (WGS) entry which is preliminary data.</text>
</comment>
<dbReference type="SMART" id="SM00387">
    <property type="entry name" value="HATPase_c"/>
    <property type="match status" value="1"/>
</dbReference>
<dbReference type="SUPFAM" id="SSF47384">
    <property type="entry name" value="Homodimeric domain of signal transducing histidine kinase"/>
    <property type="match status" value="1"/>
</dbReference>
<dbReference type="InterPro" id="IPR003661">
    <property type="entry name" value="HisK_dim/P_dom"/>
</dbReference>
<keyword evidence="8" id="KW-0547">Nucleotide-binding</keyword>
<feature type="domain" description="PAC" evidence="19">
    <location>
        <begin position="388"/>
        <end position="440"/>
    </location>
</feature>
<evidence type="ECO:0000256" key="9">
    <source>
        <dbReference type="ARBA" id="ARBA00022777"/>
    </source>
</evidence>
<keyword evidence="22" id="KW-1185">Reference proteome</keyword>
<dbReference type="InterPro" id="IPR008207">
    <property type="entry name" value="Sig_transdc_His_kin_Hpt_dom"/>
</dbReference>
<evidence type="ECO:0000256" key="11">
    <source>
        <dbReference type="ARBA" id="ARBA00022989"/>
    </source>
</evidence>
<dbReference type="InterPro" id="IPR029016">
    <property type="entry name" value="GAF-like_dom_sf"/>
</dbReference>
<dbReference type="RefSeq" id="WP_301815501.1">
    <property type="nucleotide sequence ID" value="NZ_JAUJZH010000037.1"/>
</dbReference>
<keyword evidence="5 15" id="KW-0597">Phosphoprotein</keyword>
<evidence type="ECO:0000256" key="13">
    <source>
        <dbReference type="ARBA" id="ARBA00023136"/>
    </source>
</evidence>
<keyword evidence="7" id="KW-0812">Transmembrane</keyword>
<dbReference type="InterPro" id="IPR003594">
    <property type="entry name" value="HATPase_dom"/>
</dbReference>
<dbReference type="SMART" id="SM00448">
    <property type="entry name" value="REC"/>
    <property type="match status" value="1"/>
</dbReference>
<accession>A0ABT8SE54</accession>
<keyword evidence="10" id="KW-0067">ATP-binding</keyword>
<evidence type="ECO:0000259" key="18">
    <source>
        <dbReference type="PROSITE" id="PS50110"/>
    </source>
</evidence>
<evidence type="ECO:0000256" key="2">
    <source>
        <dbReference type="ARBA" id="ARBA00004651"/>
    </source>
</evidence>
<dbReference type="Gene3D" id="1.20.120.160">
    <property type="entry name" value="HPT domain"/>
    <property type="match status" value="1"/>
</dbReference>
<evidence type="ECO:0000313" key="22">
    <source>
        <dbReference type="Proteomes" id="UP001169027"/>
    </source>
</evidence>
<keyword evidence="13" id="KW-0472">Membrane</keyword>
<sequence length="1355" mass="146755">MLASDPQFATLLTEVIDALPANIAVLDREANIVSTNRRWREFARFEGLASGSDGIGLNYLEVCDQAVGDDAKSAHEAAAGVRSVLSGNAPSFALEYPCHSPIERRWFQMTATSLGTGGPHGVDGAIVVHSDISKYMRADEVLAETRERLRFLHELTEATCGLTDPTQILATTCRLLGKQLRAHCAYAEMHEDGDRFDVVHGRVASCAGAQASRLLSSFGVQTAAELHGARSLVFRNTGIELPSGEGREMLAAMGVAAIICCPLRRRGRLQAMIAAHQARPRDWTAGEILTLQEAAERSWAAVDRLSAEQRLRESESLLRIAGRTAHLGGWAVELPSGRVAWSDGVCEILEVPASTVPSLEEAFARWAPQSVGVIKAAFDACAQEGVPFDVELEMRTATGRAIWARCTGEAQRNFAGRTTRVHGALQDVTLQKRAESERARLAAILESTTDLVSISGPDGRLQYLNLAGRKALQVEPSENLADISAWDFVSRPGGELAEGVLTAKREGTWSGETVLTTRNGKEIPVSQVLIAHKGGDGQVASVSGVMRDISERKRTELEIANSHQELQRQRMELRILFDLMPAMIWFKDTQDVIVRLNRRAAEAVGQTVDAIEGRPAQEIYPDAAIMRADDLEVIRSGQPKLGVLMESHRPDGEVIWVQTDKVPYSNAAKEVIGIVVMSQDITERKRDQDRLSEMNLELEARVRSRTAELELARDGAEQASRAKSAFLAAMSHEIRTPMNGVIGMIDLLHRSSLMGEQLEIVDLIRDSGFSLLGIIENILDFSKIEAGKLTLEAQPLLLGDLLENVCGMLDHKATKGGVHLTVHVDPAIPSQVVGDETRLRQVLVNLVENAIKFTSGRVGVGQVSVRAVLVTKEKEGVTVDLDVTDNGIGMDEATLAQLFTPFSQADVSTTRRFGGTGLGLAISSMLVESMGGKISVESSLGLGSRFTARLRLPSPADEPRETDDFWSVATGLRCRIVGHLQPLASDIVDSLRHAGAVVDSFHDLESLAGAEWAPGEQLVLILPDQPAGDPARLRAWVPPHLSGEIRFVVFGWGERRRPRIEAADLLRIDANALPRRTLFKALGLACGRLRTSLQADELPPKTLPRSSAGEPSGSATSRVLIAEDNDTNRKVILRQLALIGFSADIAADGRQALALWRSGSYSLVLTDLHMPVMDGYALTAAIRREEAAGHHTPIIALTANAVGDEKLRCLSAGMDAYLSKPVRLEDLKAALDAAIAVPALEAPADLRVLTDLIGDDPLSVAEVLGAFGASAAQAREAMWRGWQNSDLRLVADSAHKLKSSARAIGAMRLGQLCADIEEQAETEQAAGLDTLVKRFDREMNLLQHFLDARQPDAGS</sequence>
<dbReference type="InterPro" id="IPR013656">
    <property type="entry name" value="PAS_4"/>
</dbReference>
<dbReference type="SUPFAM" id="SSF55785">
    <property type="entry name" value="PYP-like sensor domain (PAS domain)"/>
    <property type="match status" value="3"/>
</dbReference>
<dbReference type="InterPro" id="IPR036890">
    <property type="entry name" value="HATPase_C_sf"/>
</dbReference>
<dbReference type="InterPro" id="IPR000014">
    <property type="entry name" value="PAS"/>
</dbReference>
<dbReference type="Pfam" id="PF08448">
    <property type="entry name" value="PAS_4"/>
    <property type="match status" value="2"/>
</dbReference>
<evidence type="ECO:0000256" key="1">
    <source>
        <dbReference type="ARBA" id="ARBA00000085"/>
    </source>
</evidence>
<feature type="region of interest" description="Disordered" evidence="16">
    <location>
        <begin position="1096"/>
        <end position="1115"/>
    </location>
</feature>
<feature type="modified residue" description="Phosphohistidine" evidence="14">
    <location>
        <position position="1295"/>
    </location>
</feature>
<keyword evidence="12" id="KW-0902">Two-component regulatory system</keyword>
<dbReference type="PROSITE" id="PS50113">
    <property type="entry name" value="PAC"/>
    <property type="match status" value="3"/>
</dbReference>
<evidence type="ECO:0000259" key="17">
    <source>
        <dbReference type="PROSITE" id="PS50109"/>
    </source>
</evidence>
<dbReference type="SMART" id="SM00086">
    <property type="entry name" value="PAC"/>
    <property type="match status" value="3"/>
</dbReference>
<evidence type="ECO:0000256" key="16">
    <source>
        <dbReference type="SAM" id="MobiDB-lite"/>
    </source>
</evidence>
<feature type="domain" description="PAC" evidence="19">
    <location>
        <begin position="509"/>
        <end position="561"/>
    </location>
</feature>
<keyword evidence="9" id="KW-0418">Kinase</keyword>
<dbReference type="PROSITE" id="PS50110">
    <property type="entry name" value="RESPONSE_REGULATORY"/>
    <property type="match status" value="1"/>
</dbReference>
<evidence type="ECO:0000256" key="3">
    <source>
        <dbReference type="ARBA" id="ARBA00012438"/>
    </source>
</evidence>
<evidence type="ECO:0000256" key="6">
    <source>
        <dbReference type="ARBA" id="ARBA00022679"/>
    </source>
</evidence>
<feature type="domain" description="HPt" evidence="20">
    <location>
        <begin position="1256"/>
        <end position="1349"/>
    </location>
</feature>
<dbReference type="Gene3D" id="3.30.450.20">
    <property type="entry name" value="PAS domain"/>
    <property type="match status" value="4"/>
</dbReference>
<reference evidence="21" key="1">
    <citation type="submission" date="2023-06" db="EMBL/GenBank/DDBJ databases">
        <authorList>
            <person name="Jiang Y."/>
            <person name="Liu Q."/>
        </authorList>
    </citation>
    <scope>NUCLEOTIDE SEQUENCE</scope>
    <source>
        <strain evidence="21">CGMCC 1.12090</strain>
    </source>
</reference>
<dbReference type="InterPro" id="IPR036641">
    <property type="entry name" value="HPT_dom_sf"/>
</dbReference>
<dbReference type="SUPFAM" id="SSF52172">
    <property type="entry name" value="CheY-like"/>
    <property type="match status" value="1"/>
</dbReference>
<evidence type="ECO:0000256" key="12">
    <source>
        <dbReference type="ARBA" id="ARBA00023012"/>
    </source>
</evidence>
<dbReference type="Gene3D" id="1.10.287.130">
    <property type="match status" value="1"/>
</dbReference>
<comment type="subcellular location">
    <subcellularLocation>
        <location evidence="2">Cell membrane</location>
        <topology evidence="2">Multi-pass membrane protein</topology>
    </subcellularLocation>
</comment>
<dbReference type="CDD" id="cd00082">
    <property type="entry name" value="HisKA"/>
    <property type="match status" value="1"/>
</dbReference>
<dbReference type="Pfam" id="PF00512">
    <property type="entry name" value="HisKA"/>
    <property type="match status" value="1"/>
</dbReference>
<dbReference type="CDD" id="cd16922">
    <property type="entry name" value="HATPase_EvgS-ArcB-TorS-like"/>
    <property type="match status" value="1"/>
</dbReference>
<evidence type="ECO:0000259" key="19">
    <source>
        <dbReference type="PROSITE" id="PS50113"/>
    </source>
</evidence>
<evidence type="ECO:0000259" key="20">
    <source>
        <dbReference type="PROSITE" id="PS50894"/>
    </source>
</evidence>
<comment type="catalytic activity">
    <reaction evidence="1">
        <text>ATP + protein L-histidine = ADP + protein N-phospho-L-histidine.</text>
        <dbReference type="EC" id="2.7.13.3"/>
    </reaction>
</comment>
<dbReference type="Pfam" id="PF01590">
    <property type="entry name" value="GAF"/>
    <property type="match status" value="1"/>
</dbReference>
<dbReference type="InterPro" id="IPR003018">
    <property type="entry name" value="GAF"/>
</dbReference>